<name>A0A7K3PFX9_9ACTN</name>
<accession>A0A7K3PFX9</accession>
<dbReference type="SUPFAM" id="SSF56112">
    <property type="entry name" value="Protein kinase-like (PK-like)"/>
    <property type="match status" value="1"/>
</dbReference>
<dbReference type="EMBL" id="JAAGMA010000209">
    <property type="protein sequence ID" value="NEB08914.1"/>
    <property type="molecule type" value="Genomic_DNA"/>
</dbReference>
<sequence length="278" mass="29901">MTGAGTGAGAARIARSDLVLGRPLGDGGQGRVWAVEKRLVNRTWPVAFKEYHPKALGELRVDVLERMVAHLPSRPASEGRWLAGNTAWPAALVTDGQDGQDVRGFLMRQIPDDYFLTLQGGARKPAGFEFLLNPEAYLRNVVGVVPSPRQLFGLLLALAETLDRLHGLGVVAGDLSPKNLLFSLSGPRPGCFLIDCDAMGLHGAWALEPVQTPAWQLPGGERAETRQGDTYKFALLAVRLFMHEQQGQDPAPLRALDPAVGELAARGLSADPARRPAP</sequence>
<evidence type="ECO:0000313" key="1">
    <source>
        <dbReference type="EMBL" id="NEB08914.1"/>
    </source>
</evidence>
<dbReference type="InterPro" id="IPR011009">
    <property type="entry name" value="Kinase-like_dom_sf"/>
</dbReference>
<reference evidence="1 2" key="1">
    <citation type="submission" date="2020-01" db="EMBL/GenBank/DDBJ databases">
        <title>Insect and environment-associated Actinomycetes.</title>
        <authorList>
            <person name="Currrie C."/>
            <person name="Chevrette M."/>
            <person name="Carlson C."/>
            <person name="Stubbendieck R."/>
            <person name="Wendt-Pienkowski E."/>
        </authorList>
    </citation>
    <scope>NUCLEOTIDE SEQUENCE [LARGE SCALE GENOMIC DNA]</scope>
    <source>
        <strain evidence="1 2">SID14163</strain>
    </source>
</reference>
<dbReference type="AlphaFoldDB" id="A0A7K3PFX9"/>
<gene>
    <name evidence="1" type="ORF">G3I32_08505</name>
</gene>
<feature type="non-terminal residue" evidence="1">
    <location>
        <position position="278"/>
    </location>
</feature>
<dbReference type="Gene3D" id="1.10.510.10">
    <property type="entry name" value="Transferase(Phosphotransferase) domain 1"/>
    <property type="match status" value="1"/>
</dbReference>
<organism evidence="1 2">
    <name type="scientific">Streptomyces coelicoflavus</name>
    <dbReference type="NCBI Taxonomy" id="285562"/>
    <lineage>
        <taxon>Bacteria</taxon>
        <taxon>Bacillati</taxon>
        <taxon>Actinomycetota</taxon>
        <taxon>Actinomycetes</taxon>
        <taxon>Kitasatosporales</taxon>
        <taxon>Streptomycetaceae</taxon>
        <taxon>Streptomyces</taxon>
    </lineage>
</organism>
<evidence type="ECO:0008006" key="3">
    <source>
        <dbReference type="Google" id="ProtNLM"/>
    </source>
</evidence>
<comment type="caution">
    <text evidence="1">The sequence shown here is derived from an EMBL/GenBank/DDBJ whole genome shotgun (WGS) entry which is preliminary data.</text>
</comment>
<evidence type="ECO:0000313" key="2">
    <source>
        <dbReference type="Proteomes" id="UP000470446"/>
    </source>
</evidence>
<proteinExistence type="predicted"/>
<dbReference type="Proteomes" id="UP000470446">
    <property type="component" value="Unassembled WGS sequence"/>
</dbReference>
<protein>
    <recommendedName>
        <fullName evidence="3">Protein kinase domain-containing protein</fullName>
    </recommendedName>
</protein>